<dbReference type="OrthoDB" id="33500at2157"/>
<comment type="caution">
    <text evidence="3">The sequence shown here is derived from an EMBL/GenBank/DDBJ whole genome shotgun (WGS) entry which is preliminary data.</text>
</comment>
<dbReference type="Gene3D" id="3.30.450.380">
    <property type="match status" value="1"/>
</dbReference>
<dbReference type="InterPro" id="IPR050921">
    <property type="entry name" value="T4SS_GSP_E_ATPase"/>
</dbReference>
<evidence type="ECO:0000313" key="3">
    <source>
        <dbReference type="EMBL" id="KSW11899.1"/>
    </source>
</evidence>
<evidence type="ECO:0000256" key="1">
    <source>
        <dbReference type="ARBA" id="ARBA00006611"/>
    </source>
</evidence>
<comment type="similarity">
    <text evidence="1">Belongs to the GSP E family.</text>
</comment>
<dbReference type="EMBL" id="LNTB01000001">
    <property type="protein sequence ID" value="KSW11899.1"/>
    <property type="molecule type" value="Genomic_DNA"/>
</dbReference>
<evidence type="ECO:0000313" key="4">
    <source>
        <dbReference type="Proteomes" id="UP000053352"/>
    </source>
</evidence>
<dbReference type="PANTHER" id="PTHR30486:SF6">
    <property type="entry name" value="TYPE IV PILUS RETRACTATION ATPASE PILT"/>
    <property type="match status" value="1"/>
</dbReference>
<sequence length="517" mass="58248">MPRLQKALSKRRADIDDVLIELIRPVACTEAFRKKAIEYTVAGVVDVGIGVTTNNEVVYCVNEPQVGGAELLETAALVIEGVIAEGLKGLPSKREELKKFAEKYAIDYDFLKSNYTVMSYLIAKGLSGYGPLYPLLEDPRIEEIAVNSPGKPAYIVHRDIPVGWIKTNITLRQDVLDSLIIQLSRRSGRDVSLAHPYLEALLPEGHRVAATFSNEISRFGSSIVIRKHRMEPLSMASLIANNTVSPLAAAYLWLLMEYRPAILIVGPTASGKTTFLQALLSLIPPYSRIVTIEDTPELNLPYEQWDSLVTRYTYNDYEGEDIDVYKLAKFALRRRPDYFVIGEIRGEEARVFIHAAGSGHAALATFHADSPESALQRLRSRPISLGDSFLQLIWLIIVLRRVRNAEGLELRRVVEIVEVVPRGGSVTFNVVFKWSPREDLLLPTDVDTVIDSSYRLKYIMDVYGLSRSDIREKLTRLESLLRSCITCDFRSLRAMVDEYYRWALLSVLDRLKEGGRV</sequence>
<proteinExistence type="inferred from homology"/>
<keyword evidence="4" id="KW-1185">Reference proteome</keyword>
<dbReference type="SUPFAM" id="SSF52540">
    <property type="entry name" value="P-loop containing nucleoside triphosphate hydrolases"/>
    <property type="match status" value="1"/>
</dbReference>
<dbReference type="InterPro" id="IPR001482">
    <property type="entry name" value="T2SS/T4SS_dom"/>
</dbReference>
<dbReference type="RefSeq" id="WP_058370577.1">
    <property type="nucleotide sequence ID" value="NZ_LNTB01000001.1"/>
</dbReference>
<dbReference type="Gene3D" id="3.40.50.300">
    <property type="entry name" value="P-loop containing nucleotide triphosphate hydrolases"/>
    <property type="match status" value="1"/>
</dbReference>
<dbReference type="GO" id="GO:0016887">
    <property type="term" value="F:ATP hydrolysis activity"/>
    <property type="evidence" value="ECO:0007669"/>
    <property type="project" value="InterPro"/>
</dbReference>
<dbReference type="CDD" id="cd01130">
    <property type="entry name" value="VirB11-like_ATPase"/>
    <property type="match status" value="1"/>
</dbReference>
<dbReference type="AlphaFoldDB" id="A0A0V8RV10"/>
<dbReference type="Proteomes" id="UP000053352">
    <property type="component" value="Unassembled WGS sequence"/>
</dbReference>
<gene>
    <name evidence="3" type="ORF">CF15_03620</name>
</gene>
<accession>A0A0V8RV10</accession>
<dbReference type="Pfam" id="PF00437">
    <property type="entry name" value="T2SSE"/>
    <property type="match status" value="1"/>
</dbReference>
<reference evidence="3 4" key="1">
    <citation type="submission" date="2015-11" db="EMBL/GenBank/DDBJ databases">
        <title>Genome sequence of Pyrodictium occultum PL-19, a marine hyperthermophilic archaeon isolated from Volcano, Italy.</title>
        <authorList>
            <person name="Utturkar S."/>
            <person name="Huber H."/>
            <person name="Leptihn S."/>
            <person name="Brown S."/>
            <person name="Stetter K.O."/>
            <person name="Podar M."/>
        </authorList>
    </citation>
    <scope>NUCLEOTIDE SEQUENCE [LARGE SCALE GENOMIC DNA]</scope>
    <source>
        <strain evidence="3 4">PL-19</strain>
    </source>
</reference>
<evidence type="ECO:0000259" key="2">
    <source>
        <dbReference type="Pfam" id="PF00437"/>
    </source>
</evidence>
<organism evidence="3 4">
    <name type="scientific">Pyrodictium occultum</name>
    <dbReference type="NCBI Taxonomy" id="2309"/>
    <lineage>
        <taxon>Archaea</taxon>
        <taxon>Thermoproteota</taxon>
        <taxon>Thermoprotei</taxon>
        <taxon>Desulfurococcales</taxon>
        <taxon>Pyrodictiaceae</taxon>
        <taxon>Pyrodictium</taxon>
    </lineage>
</organism>
<name>A0A0V8RV10_PYROC</name>
<feature type="domain" description="Bacterial type II secretion system protein E" evidence="2">
    <location>
        <begin position="195"/>
        <end position="380"/>
    </location>
</feature>
<dbReference type="PANTHER" id="PTHR30486">
    <property type="entry name" value="TWITCHING MOTILITY PROTEIN PILT"/>
    <property type="match status" value="1"/>
</dbReference>
<protein>
    <recommendedName>
        <fullName evidence="2">Bacterial type II secretion system protein E domain-containing protein</fullName>
    </recommendedName>
</protein>
<dbReference type="InterPro" id="IPR027417">
    <property type="entry name" value="P-loop_NTPase"/>
</dbReference>
<dbReference type="STRING" id="2309.CF15_03620"/>